<keyword evidence="4" id="KW-1185">Reference proteome</keyword>
<dbReference type="Pfam" id="PF10282">
    <property type="entry name" value="Lactonase"/>
    <property type="match status" value="1"/>
</dbReference>
<dbReference type="GO" id="GO:0017057">
    <property type="term" value="F:6-phosphogluconolactonase activity"/>
    <property type="evidence" value="ECO:0007669"/>
    <property type="project" value="TreeGrafter"/>
</dbReference>
<dbReference type="Gene3D" id="2.130.10.10">
    <property type="entry name" value="YVTN repeat-like/Quinoprotein amine dehydrogenase"/>
    <property type="match status" value="1"/>
</dbReference>
<accession>A0A1Q9EWN7</accession>
<reference evidence="3 4" key="1">
    <citation type="submission" date="2016-02" db="EMBL/GenBank/DDBJ databases">
        <title>Genome analysis of coral dinoflagellate symbionts highlights evolutionary adaptations to a symbiotic lifestyle.</title>
        <authorList>
            <person name="Aranda M."/>
            <person name="Li Y."/>
            <person name="Liew Y.J."/>
            <person name="Baumgarten S."/>
            <person name="Simakov O."/>
            <person name="Wilson M."/>
            <person name="Piel J."/>
            <person name="Ashoor H."/>
            <person name="Bougouffa S."/>
            <person name="Bajic V.B."/>
            <person name="Ryu T."/>
            <person name="Ravasi T."/>
            <person name="Bayer T."/>
            <person name="Micklem G."/>
            <person name="Kim H."/>
            <person name="Bhak J."/>
            <person name="Lajeunesse T.C."/>
            <person name="Voolstra C.R."/>
        </authorList>
    </citation>
    <scope>NUCLEOTIDE SEQUENCE [LARGE SCALE GENOMIC DNA]</scope>
    <source>
        <strain evidence="3 4">CCMP2467</strain>
    </source>
</reference>
<dbReference type="PANTHER" id="PTHR30344:SF1">
    <property type="entry name" value="6-PHOSPHOGLUCONOLACTONASE"/>
    <property type="match status" value="1"/>
</dbReference>
<proteinExistence type="inferred from homology"/>
<protein>
    <submittedName>
        <fullName evidence="3">6-phosphogluconolactonase</fullName>
    </submittedName>
</protein>
<evidence type="ECO:0000256" key="2">
    <source>
        <dbReference type="SAM" id="MobiDB-lite"/>
    </source>
</evidence>
<dbReference type="SUPFAM" id="SSF51004">
    <property type="entry name" value="C-terminal (heme d1) domain of cytochrome cd1-nitrite reductase"/>
    <property type="match status" value="1"/>
</dbReference>
<name>A0A1Q9EWN7_SYMMI</name>
<dbReference type="OrthoDB" id="431390at2759"/>
<evidence type="ECO:0000256" key="1">
    <source>
        <dbReference type="ARBA" id="ARBA00005564"/>
    </source>
</evidence>
<dbReference type="InterPro" id="IPR050282">
    <property type="entry name" value="Cycloisomerase_2"/>
</dbReference>
<comment type="similarity">
    <text evidence="1">Belongs to the cycloisomerase 2 family.</text>
</comment>
<comment type="caution">
    <text evidence="3">The sequence shown here is derived from an EMBL/GenBank/DDBJ whole genome shotgun (WGS) entry which is preliminary data.</text>
</comment>
<dbReference type="Proteomes" id="UP000186817">
    <property type="component" value="Unassembled WGS sequence"/>
</dbReference>
<evidence type="ECO:0000313" key="3">
    <source>
        <dbReference type="EMBL" id="OLQ11858.1"/>
    </source>
</evidence>
<dbReference type="PANTHER" id="PTHR30344">
    <property type="entry name" value="6-PHOSPHOGLUCONOLACTONASE-RELATED"/>
    <property type="match status" value="1"/>
</dbReference>
<dbReference type="InterPro" id="IPR019405">
    <property type="entry name" value="Lactonase_7-beta_prop"/>
</dbReference>
<dbReference type="EMBL" id="LSRX01000053">
    <property type="protein sequence ID" value="OLQ11858.1"/>
    <property type="molecule type" value="Genomic_DNA"/>
</dbReference>
<evidence type="ECO:0000313" key="4">
    <source>
        <dbReference type="Proteomes" id="UP000186817"/>
    </source>
</evidence>
<sequence length="346" mass="37747">MPPKSKPKKDQVLKRPAQAQAKKRPAAKSVASQAQYVLVSSYTEKHGHVFSPRINEAKGITVFQRTPGTADEFGSLTPVWSCTDFPSPTYMCANRARTRIYTVSEVGSDATVSAYAFDASSGKMKLLNSVETGGAVACHVSLSRNERILAVANYMGSVGLFRLQADGRLVERTFLQEHERLGVGVNRERQEGPHPHMALFDAQSKHVLVPDLGLDRVVVYGTDVAGRLKAKSHLALPPGSGPRHMAFHPGGRLAYVLNELLSTVVPCHWDAKTTSLTAIGEPRDGRFVYVSNRGHCSITVFRVLEDGLLERSSSAFTGPGVCDEEREVAWPPRDCPRDFDSSGGLF</sequence>
<dbReference type="InterPro" id="IPR015943">
    <property type="entry name" value="WD40/YVTN_repeat-like_dom_sf"/>
</dbReference>
<dbReference type="InterPro" id="IPR011048">
    <property type="entry name" value="Haem_d1_sf"/>
</dbReference>
<feature type="region of interest" description="Disordered" evidence="2">
    <location>
        <begin position="1"/>
        <end position="27"/>
    </location>
</feature>
<dbReference type="AlphaFoldDB" id="A0A1Q9EWN7"/>
<organism evidence="3 4">
    <name type="scientific">Symbiodinium microadriaticum</name>
    <name type="common">Dinoflagellate</name>
    <name type="synonym">Zooxanthella microadriatica</name>
    <dbReference type="NCBI Taxonomy" id="2951"/>
    <lineage>
        <taxon>Eukaryota</taxon>
        <taxon>Sar</taxon>
        <taxon>Alveolata</taxon>
        <taxon>Dinophyceae</taxon>
        <taxon>Suessiales</taxon>
        <taxon>Symbiodiniaceae</taxon>
        <taxon>Symbiodinium</taxon>
    </lineage>
</organism>
<gene>
    <name evidence="3" type="primary">pgl</name>
    <name evidence="3" type="ORF">AK812_SmicGene4262</name>
</gene>